<dbReference type="EMBL" id="JAPFFJ010000002">
    <property type="protein sequence ID" value="KAJ6433816.1"/>
    <property type="molecule type" value="Genomic_DNA"/>
</dbReference>
<keyword evidence="2" id="KW-1185">Reference proteome</keyword>
<dbReference type="Proteomes" id="UP001162972">
    <property type="component" value="Chromosome 13"/>
</dbReference>
<name>A0AAD6L206_9ROSI</name>
<comment type="caution">
    <text evidence="1">The sequence shown here is derived from an EMBL/GenBank/DDBJ whole genome shotgun (WGS) entry which is preliminary data.</text>
</comment>
<proteinExistence type="predicted"/>
<sequence length="92" mass="10448">MVWFWASFTKHGTKQIKRRLMVLYRGISSNHSGVEVDVGEFETVKNEASIVKVVELEKATANQFEGVEIGLRVAEDCQKGLELFKVIEMIAF</sequence>
<organism evidence="1 2">
    <name type="scientific">Salix udensis</name>
    <dbReference type="NCBI Taxonomy" id="889485"/>
    <lineage>
        <taxon>Eukaryota</taxon>
        <taxon>Viridiplantae</taxon>
        <taxon>Streptophyta</taxon>
        <taxon>Embryophyta</taxon>
        <taxon>Tracheophyta</taxon>
        <taxon>Spermatophyta</taxon>
        <taxon>Magnoliopsida</taxon>
        <taxon>eudicotyledons</taxon>
        <taxon>Gunneridae</taxon>
        <taxon>Pentapetalae</taxon>
        <taxon>rosids</taxon>
        <taxon>fabids</taxon>
        <taxon>Malpighiales</taxon>
        <taxon>Salicaceae</taxon>
        <taxon>Saliceae</taxon>
        <taxon>Salix</taxon>
    </lineage>
</organism>
<gene>
    <name evidence="1" type="ORF">OIU84_017507</name>
</gene>
<dbReference type="AlphaFoldDB" id="A0AAD6L206"/>
<protein>
    <submittedName>
        <fullName evidence="1">Uncharacterized protein</fullName>
    </submittedName>
</protein>
<reference evidence="1 2" key="1">
    <citation type="journal article" date="2023" name="Int. J. Mol. Sci.">
        <title>De Novo Assembly and Annotation of 11 Diverse Shrub Willow (Salix) Genomes Reveals Novel Gene Organization in Sex-Linked Regions.</title>
        <authorList>
            <person name="Hyden B."/>
            <person name="Feng K."/>
            <person name="Yates T.B."/>
            <person name="Jawdy S."/>
            <person name="Cereghino C."/>
            <person name="Smart L.B."/>
            <person name="Muchero W."/>
        </authorList>
    </citation>
    <scope>NUCLEOTIDE SEQUENCE [LARGE SCALE GENOMIC DNA]</scope>
    <source>
        <tissue evidence="1">Shoot tip</tissue>
    </source>
</reference>
<evidence type="ECO:0000313" key="1">
    <source>
        <dbReference type="EMBL" id="KAJ6433816.1"/>
    </source>
</evidence>
<evidence type="ECO:0000313" key="2">
    <source>
        <dbReference type="Proteomes" id="UP001162972"/>
    </source>
</evidence>
<accession>A0AAD6L206</accession>